<dbReference type="GO" id="GO:0016887">
    <property type="term" value="F:ATP hydrolysis activity"/>
    <property type="evidence" value="ECO:0007669"/>
    <property type="project" value="InterPro"/>
</dbReference>
<dbReference type="Pfam" id="PF12848">
    <property type="entry name" value="ABC_tran_Xtn"/>
    <property type="match status" value="1"/>
</dbReference>
<dbReference type="GO" id="GO:0005524">
    <property type="term" value="F:ATP binding"/>
    <property type="evidence" value="ECO:0007669"/>
    <property type="project" value="UniProtKB-KW"/>
</dbReference>
<evidence type="ECO:0000256" key="1">
    <source>
        <dbReference type="ARBA" id="ARBA00022741"/>
    </source>
</evidence>
<evidence type="ECO:0000313" key="5">
    <source>
        <dbReference type="EMBL" id="SUZ78802.1"/>
    </source>
</evidence>
<dbReference type="InterPro" id="IPR032781">
    <property type="entry name" value="ABC_tran_Xtn"/>
</dbReference>
<reference evidence="5" key="1">
    <citation type="submission" date="2018-05" db="EMBL/GenBank/DDBJ databases">
        <authorList>
            <person name="Lanie J.A."/>
            <person name="Ng W.-L."/>
            <person name="Kazmierczak K.M."/>
            <person name="Andrzejewski T.M."/>
            <person name="Davidsen T.M."/>
            <person name="Wayne K.J."/>
            <person name="Tettelin H."/>
            <person name="Glass J.I."/>
            <person name="Rusch D."/>
            <person name="Podicherti R."/>
            <person name="Tsui H.-C.T."/>
            <person name="Winkler M.E."/>
        </authorList>
    </citation>
    <scope>NUCLEOTIDE SEQUENCE</scope>
</reference>
<evidence type="ECO:0000256" key="2">
    <source>
        <dbReference type="ARBA" id="ARBA00022840"/>
    </source>
</evidence>
<gene>
    <name evidence="5" type="ORF">METZ01_LOCUS31656</name>
</gene>
<protein>
    <recommendedName>
        <fullName evidence="4">ABC transporter domain-containing protein</fullName>
    </recommendedName>
</protein>
<sequence>MPLVSTSELAIHYGADIIFSGVDLDINERARIGIVGPNGGGKTSLLRVLVGEQDASEGRVARSVGIQVGYVPQHPQMEIAGTLREEVMRAFDQVRILEKELEGASRGPDDQNGGSEEAGRRYAALLDQYEAQGGYTYARAVERMVDGLGLRPETLDSPASSASGGERTRAALARALLGNPDLLVLDEPTNYLDLKGVTWLERYLTHFAPAVVVVSHDRYFLDKTATQIWEIDHGRMNIFPGNFSKYRVVKGERALRLAKEYESQQEFIAKEQAFIDRYRAGQRSREAKGRETRLGRLERIERPDSDQFISLKPSSATRTGQVVLSTQGLKVGYTDGEVPTELLNVPDLKLPRGSRTAVIGDNGTGKTTFIKTVLGMIPPLEGSVALGQSVKVGYYSQGLGVLEDNQTVLDSFLEIKNMPFEQARFYLARFLFQGDDVFREVGACSGGEKSRLALARLLITEPNLLVLDEPTTHFDIPSREALEQVLLSYSGTILLVSHDRHLVSLLAESLLVMVDGQVDFFLGTFEDWSEAQREAEAEATTSRAQERLKPAPRPQAARVQSPKRRNPAAPVIDMEQTIVNLEDQLKAIEGWLQEATESQDFEEMTRLGEEHIRTQSELEQRLEEWES</sequence>
<proteinExistence type="predicted"/>
<feature type="domain" description="ABC transporter" evidence="4">
    <location>
        <begin position="326"/>
        <end position="540"/>
    </location>
</feature>
<dbReference type="InterPro" id="IPR027417">
    <property type="entry name" value="P-loop_NTPase"/>
</dbReference>
<dbReference type="Pfam" id="PF00005">
    <property type="entry name" value="ABC_tran"/>
    <property type="match status" value="2"/>
</dbReference>
<dbReference type="EMBL" id="UINC01001368">
    <property type="protein sequence ID" value="SUZ78802.1"/>
    <property type="molecule type" value="Genomic_DNA"/>
</dbReference>
<dbReference type="SUPFAM" id="SSF52540">
    <property type="entry name" value="P-loop containing nucleoside triphosphate hydrolases"/>
    <property type="match status" value="2"/>
</dbReference>
<dbReference type="InterPro" id="IPR003439">
    <property type="entry name" value="ABC_transporter-like_ATP-bd"/>
</dbReference>
<evidence type="ECO:0000256" key="3">
    <source>
        <dbReference type="SAM" id="MobiDB-lite"/>
    </source>
</evidence>
<dbReference type="PANTHER" id="PTHR42855">
    <property type="entry name" value="ABC TRANSPORTER ATP-BINDING SUBUNIT"/>
    <property type="match status" value="1"/>
</dbReference>
<feature type="region of interest" description="Disordered" evidence="3">
    <location>
        <begin position="533"/>
        <end position="569"/>
    </location>
</feature>
<dbReference type="InterPro" id="IPR017871">
    <property type="entry name" value="ABC_transporter-like_CS"/>
</dbReference>
<dbReference type="CDD" id="cd03221">
    <property type="entry name" value="ABCF_EF-3"/>
    <property type="match status" value="2"/>
</dbReference>
<keyword evidence="1" id="KW-0547">Nucleotide-binding</keyword>
<dbReference type="FunFam" id="3.40.50.300:FF:000011">
    <property type="entry name" value="Putative ABC transporter ATP-binding component"/>
    <property type="match status" value="1"/>
</dbReference>
<accession>A0A381QHH2</accession>
<organism evidence="5">
    <name type="scientific">marine metagenome</name>
    <dbReference type="NCBI Taxonomy" id="408172"/>
    <lineage>
        <taxon>unclassified sequences</taxon>
        <taxon>metagenomes</taxon>
        <taxon>ecological metagenomes</taxon>
    </lineage>
</organism>
<dbReference type="Gene3D" id="3.40.50.300">
    <property type="entry name" value="P-loop containing nucleotide triphosphate hydrolases"/>
    <property type="match status" value="2"/>
</dbReference>
<dbReference type="InterPro" id="IPR003593">
    <property type="entry name" value="AAA+_ATPase"/>
</dbReference>
<keyword evidence="2" id="KW-0067">ATP-binding</keyword>
<evidence type="ECO:0000259" key="4">
    <source>
        <dbReference type="PROSITE" id="PS50893"/>
    </source>
</evidence>
<dbReference type="InterPro" id="IPR051309">
    <property type="entry name" value="ABCF_ATPase"/>
</dbReference>
<feature type="domain" description="ABC transporter" evidence="4">
    <location>
        <begin position="4"/>
        <end position="258"/>
    </location>
</feature>
<dbReference type="AlphaFoldDB" id="A0A381QHH2"/>
<dbReference type="SMART" id="SM00382">
    <property type="entry name" value="AAA"/>
    <property type="match status" value="2"/>
</dbReference>
<dbReference type="PROSITE" id="PS00211">
    <property type="entry name" value="ABC_TRANSPORTER_1"/>
    <property type="match status" value="1"/>
</dbReference>
<name>A0A381QHH2_9ZZZZ</name>
<dbReference type="PROSITE" id="PS50893">
    <property type="entry name" value="ABC_TRANSPORTER_2"/>
    <property type="match status" value="2"/>
</dbReference>
<dbReference type="PANTHER" id="PTHR42855:SF2">
    <property type="entry name" value="DRUG RESISTANCE ABC TRANSPORTER,ATP-BINDING PROTEIN"/>
    <property type="match status" value="1"/>
</dbReference>